<dbReference type="Gene3D" id="3.80.10.10">
    <property type="entry name" value="Ribonuclease Inhibitor"/>
    <property type="match status" value="1"/>
</dbReference>
<feature type="transmembrane region" description="Helical" evidence="1">
    <location>
        <begin position="234"/>
        <end position="254"/>
    </location>
</feature>
<keyword evidence="1" id="KW-0812">Transmembrane</keyword>
<keyword evidence="1" id="KW-1133">Transmembrane helix</keyword>
<accession>A0A3G4ZTH4</accession>
<reference evidence="2" key="1">
    <citation type="submission" date="2018-10" db="EMBL/GenBank/DDBJ databases">
        <title>Hidden diversity of soil giant viruses.</title>
        <authorList>
            <person name="Schulz F."/>
            <person name="Alteio L."/>
            <person name="Goudeau D."/>
            <person name="Ryan E.M."/>
            <person name="Malmstrom R.R."/>
            <person name="Blanchard J."/>
            <person name="Woyke T."/>
        </authorList>
    </citation>
    <scope>NUCLEOTIDE SEQUENCE</scope>
    <source>
        <strain evidence="2">EDV1</strain>
    </source>
</reference>
<name>A0A3G4ZTH4_9VIRU</name>
<dbReference type="EMBL" id="MK072071">
    <property type="protein sequence ID" value="AYV78195.1"/>
    <property type="molecule type" value="Genomic_DNA"/>
</dbReference>
<dbReference type="InterPro" id="IPR032675">
    <property type="entry name" value="LRR_dom_sf"/>
</dbReference>
<sequence>MASGRLYFDKNSSTYPNDIKNNFVNMLNNKDIKEIELDIMYTSEWYEIGNILKLVSTIYSETNIEKMITLPDSIYKLDNNFIIIFDEFLQRNKIITKIKWNYLKMDHDVCKKFNQLFKNNKQIKSVELYGSNRFNYNTIFQDVPFTEIIVTEPKSMMVDKFFRSFEKLILTNRTIINLKLIFIPTQKQCEMLQKAIQKNETIEKFVCSNDRIQRLISEEIDNTKKKKIQYTRTYLDLFAGYQIIPMIGIINGYVGLI</sequence>
<protein>
    <submittedName>
        <fullName evidence="2">Uncharacterized protein</fullName>
    </submittedName>
</protein>
<keyword evidence="1" id="KW-0472">Membrane</keyword>
<proteinExistence type="predicted"/>
<organism evidence="2">
    <name type="scientific">Edafosvirus sp</name>
    <dbReference type="NCBI Taxonomy" id="2487765"/>
    <lineage>
        <taxon>Viruses</taxon>
        <taxon>Varidnaviria</taxon>
        <taxon>Bamfordvirae</taxon>
        <taxon>Nucleocytoviricota</taxon>
        <taxon>Megaviricetes</taxon>
        <taxon>Imitervirales</taxon>
        <taxon>Mimiviridae</taxon>
        <taxon>Klosneuvirinae</taxon>
    </lineage>
</organism>
<evidence type="ECO:0000256" key="1">
    <source>
        <dbReference type="SAM" id="Phobius"/>
    </source>
</evidence>
<gene>
    <name evidence="2" type="ORF">Edafosvirus6_44</name>
</gene>
<evidence type="ECO:0000313" key="2">
    <source>
        <dbReference type="EMBL" id="AYV78195.1"/>
    </source>
</evidence>